<dbReference type="Pfam" id="PF00293">
    <property type="entry name" value="NUDIX"/>
    <property type="match status" value="1"/>
</dbReference>
<proteinExistence type="predicted"/>
<dbReference type="Gene3D" id="3.90.79.10">
    <property type="entry name" value="Nucleoside Triphosphate Pyrophosphohydrolase"/>
    <property type="match status" value="1"/>
</dbReference>
<gene>
    <name evidence="2" type="ORF">HF577_03870</name>
</gene>
<evidence type="ECO:0000313" key="2">
    <source>
        <dbReference type="EMBL" id="NMH76247.1"/>
    </source>
</evidence>
<dbReference type="InterPro" id="IPR000086">
    <property type="entry name" value="NUDIX_hydrolase_dom"/>
</dbReference>
<feature type="domain" description="Nudix hydrolase" evidence="1">
    <location>
        <begin position="42"/>
        <end position="156"/>
    </location>
</feature>
<dbReference type="RefSeq" id="WP_169394320.1">
    <property type="nucleotide sequence ID" value="NZ_BAAAJH010000011.1"/>
</dbReference>
<dbReference type="SUPFAM" id="SSF55811">
    <property type="entry name" value="Nudix"/>
    <property type="match status" value="1"/>
</dbReference>
<evidence type="ECO:0000259" key="1">
    <source>
        <dbReference type="PROSITE" id="PS51462"/>
    </source>
</evidence>
<reference evidence="2 3" key="1">
    <citation type="submission" date="2020-04" db="EMBL/GenBank/DDBJ databases">
        <authorList>
            <person name="Klaysubun C."/>
            <person name="Duangmal K."/>
            <person name="Lipun K."/>
        </authorList>
    </citation>
    <scope>NUCLEOTIDE SEQUENCE [LARGE SCALE GENOMIC DNA]</scope>
    <source>
        <strain evidence="2 3">JCM 11839</strain>
    </source>
</reference>
<dbReference type="CDD" id="cd03674">
    <property type="entry name" value="NUDIX_Hydrolase"/>
    <property type="match status" value="1"/>
</dbReference>
<name>A0ABX1R770_9PSEU</name>
<comment type="caution">
    <text evidence="2">The sequence shown here is derived from an EMBL/GenBank/DDBJ whole genome shotgun (WGS) entry which is preliminary data.</text>
</comment>
<dbReference type="Proteomes" id="UP001296706">
    <property type="component" value="Unassembled WGS sequence"/>
</dbReference>
<protein>
    <submittedName>
        <fullName evidence="2">NUDIX domain-containing protein</fullName>
    </submittedName>
</protein>
<dbReference type="EMBL" id="JAAXKY010000006">
    <property type="protein sequence ID" value="NMH76247.1"/>
    <property type="molecule type" value="Genomic_DNA"/>
</dbReference>
<dbReference type="PROSITE" id="PS51462">
    <property type="entry name" value="NUDIX"/>
    <property type="match status" value="1"/>
</dbReference>
<dbReference type="InterPro" id="IPR015797">
    <property type="entry name" value="NUDIX_hydrolase-like_dom_sf"/>
</dbReference>
<evidence type="ECO:0000313" key="3">
    <source>
        <dbReference type="Proteomes" id="UP001296706"/>
    </source>
</evidence>
<organism evidence="2 3">
    <name type="scientific">Pseudonocardia xinjiangensis</name>
    <dbReference type="NCBI Taxonomy" id="75289"/>
    <lineage>
        <taxon>Bacteria</taxon>
        <taxon>Bacillati</taxon>
        <taxon>Actinomycetota</taxon>
        <taxon>Actinomycetes</taxon>
        <taxon>Pseudonocardiales</taxon>
        <taxon>Pseudonocardiaceae</taxon>
        <taxon>Pseudonocardia</taxon>
    </lineage>
</organism>
<sequence length="181" mass="19666">MSTACLDVLSGFRPRSPSEAADVARVLELVESAEDPWLRSTPLHVTASALIVHPESGRVLLRWHQRQQAWLQVGGHGDPGETDPVEVALREGREESGLTDLLPWPDRALVHVVVVPVAAKGDEPAHEHADLRFVLATAEPDAVRPEKEHAPLRWLSVAGAHAVTEANVRETLARVEALLPG</sequence>
<keyword evidence="3" id="KW-1185">Reference proteome</keyword>
<accession>A0ABX1R770</accession>